<dbReference type="RefSeq" id="WP_191689382.1">
    <property type="nucleotide sequence ID" value="NZ_JACSQY010000004.1"/>
</dbReference>
<sequence>MEERLKEAPCGLISIDHNGCITEVNNRYLSWMGYREEEVIGKHIETFLTKVNRMFVHTYFVPTIQLHGTVEEFYINLTNSAGESVPFLMNARRYMQDGVPVIDCMFIQMKQRIDYEMELRSLQKTTEKAYKDREEAFAQLEKIYLEIERKQDEILKMNDELLKLSNTDKLTAIPNRRFFQEELERHMERYSRKGTVFSLLMVDIDHFKKVNDTYGHLVGDSVLIQLAEVLTEEVRSEDRVARLGGEEFVVILPQTDAEEAIEQARRLNKVVENTKWETIDRLTVSIGVSTFSESDTESTILNSADQALYQAKASGRNCSIHFQEVL</sequence>
<dbReference type="InterPro" id="IPR000160">
    <property type="entry name" value="GGDEF_dom"/>
</dbReference>
<proteinExistence type="predicted"/>
<protein>
    <submittedName>
        <fullName evidence="4">Sensor domain-containing diguanylate cyclase</fullName>
    </submittedName>
</protein>
<dbReference type="InterPro" id="IPR050469">
    <property type="entry name" value="Diguanylate_Cyclase"/>
</dbReference>
<evidence type="ECO:0000259" key="3">
    <source>
        <dbReference type="PROSITE" id="PS50887"/>
    </source>
</evidence>
<dbReference type="SUPFAM" id="SSF55785">
    <property type="entry name" value="PYP-like sensor domain (PAS domain)"/>
    <property type="match status" value="1"/>
</dbReference>
<dbReference type="Proteomes" id="UP000659496">
    <property type="component" value="Unassembled WGS sequence"/>
</dbReference>
<gene>
    <name evidence="4" type="ORF">H9659_07865</name>
</gene>
<accession>A0ABR8PJB2</accession>
<dbReference type="NCBIfam" id="TIGR00254">
    <property type="entry name" value="GGDEF"/>
    <property type="match status" value="1"/>
</dbReference>
<dbReference type="InterPro" id="IPR000014">
    <property type="entry name" value="PAS"/>
</dbReference>
<keyword evidence="5" id="KW-1185">Reference proteome</keyword>
<feature type="domain" description="PAS" evidence="2">
    <location>
        <begin position="1"/>
        <end position="42"/>
    </location>
</feature>
<dbReference type="PANTHER" id="PTHR45138:SF9">
    <property type="entry name" value="DIGUANYLATE CYCLASE DGCM-RELATED"/>
    <property type="match status" value="1"/>
</dbReference>
<evidence type="ECO:0000256" key="1">
    <source>
        <dbReference type="SAM" id="Coils"/>
    </source>
</evidence>
<feature type="coiled-coil region" evidence="1">
    <location>
        <begin position="133"/>
        <end position="167"/>
    </location>
</feature>
<feature type="domain" description="GGDEF" evidence="3">
    <location>
        <begin position="195"/>
        <end position="324"/>
    </location>
</feature>
<comment type="caution">
    <text evidence="4">The sequence shown here is derived from an EMBL/GenBank/DDBJ whole genome shotgun (WGS) entry which is preliminary data.</text>
</comment>
<dbReference type="InterPro" id="IPR029787">
    <property type="entry name" value="Nucleotide_cyclase"/>
</dbReference>
<dbReference type="Gene3D" id="3.30.70.270">
    <property type="match status" value="1"/>
</dbReference>
<name>A0ABR8PJB2_9BACL</name>
<dbReference type="PROSITE" id="PS50887">
    <property type="entry name" value="GGDEF"/>
    <property type="match status" value="1"/>
</dbReference>
<dbReference type="PANTHER" id="PTHR45138">
    <property type="entry name" value="REGULATORY COMPONENTS OF SENSORY TRANSDUCTION SYSTEM"/>
    <property type="match status" value="1"/>
</dbReference>
<evidence type="ECO:0000313" key="4">
    <source>
        <dbReference type="EMBL" id="MBD7908242.1"/>
    </source>
</evidence>
<dbReference type="Gene3D" id="3.30.450.20">
    <property type="entry name" value="PAS domain"/>
    <property type="match status" value="1"/>
</dbReference>
<dbReference type="SMART" id="SM00267">
    <property type="entry name" value="GGDEF"/>
    <property type="match status" value="1"/>
</dbReference>
<evidence type="ECO:0000313" key="5">
    <source>
        <dbReference type="Proteomes" id="UP000659496"/>
    </source>
</evidence>
<reference evidence="4 5" key="1">
    <citation type="submission" date="2020-08" db="EMBL/GenBank/DDBJ databases">
        <title>A Genomic Blueprint of the Chicken Gut Microbiome.</title>
        <authorList>
            <person name="Gilroy R."/>
            <person name="Ravi A."/>
            <person name="Getino M."/>
            <person name="Pursley I."/>
            <person name="Horton D.L."/>
            <person name="Alikhan N.-F."/>
            <person name="Baker D."/>
            <person name="Gharbi K."/>
            <person name="Hall N."/>
            <person name="Watson M."/>
            <person name="Adriaenssens E.M."/>
            <person name="Foster-Nyarko E."/>
            <person name="Jarju S."/>
            <person name="Secka A."/>
            <person name="Antonio M."/>
            <person name="Oren A."/>
            <person name="Chaudhuri R."/>
            <person name="La Ragione R.M."/>
            <person name="Hildebrand F."/>
            <person name="Pallen M.J."/>
        </authorList>
    </citation>
    <scope>NUCLEOTIDE SEQUENCE [LARGE SCALE GENOMIC DNA]</scope>
    <source>
        <strain evidence="4 5">Sa3CUA8</strain>
    </source>
</reference>
<dbReference type="Pfam" id="PF13426">
    <property type="entry name" value="PAS_9"/>
    <property type="match status" value="1"/>
</dbReference>
<dbReference type="InterPro" id="IPR043128">
    <property type="entry name" value="Rev_trsase/Diguanyl_cyclase"/>
</dbReference>
<dbReference type="SUPFAM" id="SSF55073">
    <property type="entry name" value="Nucleotide cyclase"/>
    <property type="match status" value="1"/>
</dbReference>
<dbReference type="EMBL" id="JACSQY010000004">
    <property type="protein sequence ID" value="MBD7908242.1"/>
    <property type="molecule type" value="Genomic_DNA"/>
</dbReference>
<dbReference type="InterPro" id="IPR035965">
    <property type="entry name" value="PAS-like_dom_sf"/>
</dbReference>
<organism evidence="4 5">
    <name type="scientific">Sporosarcina gallistercoris</name>
    <dbReference type="NCBI Taxonomy" id="2762245"/>
    <lineage>
        <taxon>Bacteria</taxon>
        <taxon>Bacillati</taxon>
        <taxon>Bacillota</taxon>
        <taxon>Bacilli</taxon>
        <taxon>Bacillales</taxon>
        <taxon>Caryophanaceae</taxon>
        <taxon>Sporosarcina</taxon>
    </lineage>
</organism>
<keyword evidence="1" id="KW-0175">Coiled coil</keyword>
<dbReference type="NCBIfam" id="TIGR00229">
    <property type="entry name" value="sensory_box"/>
    <property type="match status" value="1"/>
</dbReference>
<dbReference type="CDD" id="cd01949">
    <property type="entry name" value="GGDEF"/>
    <property type="match status" value="1"/>
</dbReference>
<dbReference type="Pfam" id="PF00990">
    <property type="entry name" value="GGDEF"/>
    <property type="match status" value="1"/>
</dbReference>
<dbReference type="CDD" id="cd00130">
    <property type="entry name" value="PAS"/>
    <property type="match status" value="1"/>
</dbReference>
<evidence type="ECO:0000259" key="2">
    <source>
        <dbReference type="PROSITE" id="PS50112"/>
    </source>
</evidence>
<dbReference type="PROSITE" id="PS50112">
    <property type="entry name" value="PAS"/>
    <property type="match status" value="1"/>
</dbReference>